<feature type="transmembrane region" description="Helical" evidence="2">
    <location>
        <begin position="67"/>
        <end position="88"/>
    </location>
</feature>
<feature type="transmembrane region" description="Helical" evidence="2">
    <location>
        <begin position="242"/>
        <end position="261"/>
    </location>
</feature>
<comment type="similarity">
    <text evidence="1">Belongs to the EamA transporter family.</text>
</comment>
<feature type="transmembrane region" description="Helical" evidence="2">
    <location>
        <begin position="122"/>
        <end position="140"/>
    </location>
</feature>
<evidence type="ECO:0000256" key="2">
    <source>
        <dbReference type="SAM" id="Phobius"/>
    </source>
</evidence>
<proteinExistence type="inferred from homology"/>
<dbReference type="Proteomes" id="UP000184245">
    <property type="component" value="Unassembled WGS sequence"/>
</dbReference>
<dbReference type="STRING" id="1122155.SAMN02745158_03801"/>
<reference evidence="4 5" key="1">
    <citation type="submission" date="2016-11" db="EMBL/GenBank/DDBJ databases">
        <authorList>
            <person name="Jaros S."/>
            <person name="Januszkiewicz K."/>
            <person name="Wedrychowicz H."/>
        </authorList>
    </citation>
    <scope>NUCLEOTIDE SEQUENCE [LARGE SCALE GENOMIC DNA]</scope>
    <source>
        <strain evidence="4 5">DSM 17459</strain>
    </source>
</reference>
<name>A0A1M5BSF5_9CLOT</name>
<dbReference type="Pfam" id="PF00892">
    <property type="entry name" value="EamA"/>
    <property type="match status" value="2"/>
</dbReference>
<keyword evidence="5" id="KW-1185">Reference proteome</keyword>
<dbReference type="AlphaFoldDB" id="A0A1M5BSF5"/>
<gene>
    <name evidence="4" type="ORF">SAMN02745158_03801</name>
</gene>
<feature type="domain" description="EamA" evidence="3">
    <location>
        <begin position="8"/>
        <end position="138"/>
    </location>
</feature>
<sequence>MNAKSKVNILAIATVILWASAFPFSKVAMEHFSPNSLGCLRITAASIFLILLGIFSRLHLPRKKDIYKFFLSGALGFTLYMLTFNVGIRTLTSATSSIIMAMTPVMTAVGALFIYREKIPAIGWISIGIEFIGILVLTLWDGVLSINVGILWTLSTAILFCGYNLYQRKLLSQGYTPLEITIFSITAGAILFLPFLPNGIHEMSRAPLSHILVVIYLGVFPNAIAAFTWGKALLIAKKTSDVTNFMFVTPLLATIMGFVVLRESPSAGTIAGGIIILVGLRLFQKKQKEAVKKQSE</sequence>
<keyword evidence="2" id="KW-1133">Transmembrane helix</keyword>
<keyword evidence="2" id="KW-0812">Transmembrane</keyword>
<organism evidence="4 5">
    <name type="scientific">Lactonifactor longoviformis DSM 17459</name>
    <dbReference type="NCBI Taxonomy" id="1122155"/>
    <lineage>
        <taxon>Bacteria</taxon>
        <taxon>Bacillati</taxon>
        <taxon>Bacillota</taxon>
        <taxon>Clostridia</taxon>
        <taxon>Eubacteriales</taxon>
        <taxon>Clostridiaceae</taxon>
        <taxon>Lactonifactor</taxon>
    </lineage>
</organism>
<feature type="transmembrane region" description="Helical" evidence="2">
    <location>
        <begin position="267"/>
        <end position="283"/>
    </location>
</feature>
<feature type="transmembrane region" description="Helical" evidence="2">
    <location>
        <begin position="178"/>
        <end position="196"/>
    </location>
</feature>
<feature type="transmembrane region" description="Helical" evidence="2">
    <location>
        <begin position="146"/>
        <end position="166"/>
    </location>
</feature>
<feature type="transmembrane region" description="Helical" evidence="2">
    <location>
        <begin position="37"/>
        <end position="55"/>
    </location>
</feature>
<feature type="transmembrane region" description="Helical" evidence="2">
    <location>
        <begin position="208"/>
        <end position="230"/>
    </location>
</feature>
<dbReference type="EMBL" id="FQVI01000029">
    <property type="protein sequence ID" value="SHF45207.1"/>
    <property type="molecule type" value="Genomic_DNA"/>
</dbReference>
<dbReference type="InterPro" id="IPR037185">
    <property type="entry name" value="EmrE-like"/>
</dbReference>
<dbReference type="PANTHER" id="PTHR12715:SF4">
    <property type="entry name" value="EAMA DOMAIN-CONTAINING PROTEIN"/>
    <property type="match status" value="1"/>
</dbReference>
<dbReference type="InterPro" id="IPR000620">
    <property type="entry name" value="EamA_dom"/>
</dbReference>
<keyword evidence="2" id="KW-0472">Membrane</keyword>
<dbReference type="SUPFAM" id="SSF103481">
    <property type="entry name" value="Multidrug resistance efflux transporter EmrE"/>
    <property type="match status" value="2"/>
</dbReference>
<protein>
    <submittedName>
        <fullName evidence="4">EamA domain-containing membrane protein RarD</fullName>
    </submittedName>
</protein>
<dbReference type="PANTHER" id="PTHR12715">
    <property type="entry name" value="TRANSPORTER, DRUG/METABOLITE EXPORTER FAMILY"/>
    <property type="match status" value="1"/>
</dbReference>
<evidence type="ECO:0000256" key="1">
    <source>
        <dbReference type="ARBA" id="ARBA00007362"/>
    </source>
</evidence>
<evidence type="ECO:0000313" key="5">
    <source>
        <dbReference type="Proteomes" id="UP000184245"/>
    </source>
</evidence>
<feature type="domain" description="EamA" evidence="3">
    <location>
        <begin position="148"/>
        <end position="282"/>
    </location>
</feature>
<dbReference type="GO" id="GO:0016020">
    <property type="term" value="C:membrane"/>
    <property type="evidence" value="ECO:0007669"/>
    <property type="project" value="InterPro"/>
</dbReference>
<dbReference type="OrthoDB" id="9809509at2"/>
<evidence type="ECO:0000259" key="3">
    <source>
        <dbReference type="Pfam" id="PF00892"/>
    </source>
</evidence>
<feature type="transmembrane region" description="Helical" evidence="2">
    <location>
        <begin position="94"/>
        <end position="115"/>
    </location>
</feature>
<accession>A0A1M5BSF5</accession>
<evidence type="ECO:0000313" key="4">
    <source>
        <dbReference type="EMBL" id="SHF45207.1"/>
    </source>
</evidence>
<dbReference type="InterPro" id="IPR052756">
    <property type="entry name" value="Alkyne_AA_exporter"/>
</dbReference>